<dbReference type="Gene3D" id="3.40.30.10">
    <property type="entry name" value="Glutaredoxin"/>
    <property type="match status" value="1"/>
</dbReference>
<evidence type="ECO:0000313" key="3">
    <source>
        <dbReference type="Proteomes" id="UP001442494"/>
    </source>
</evidence>
<dbReference type="EMBL" id="JAMPKK010000005">
    <property type="protein sequence ID" value="MEP0863659.1"/>
    <property type="molecule type" value="Genomic_DNA"/>
</dbReference>
<dbReference type="InterPro" id="IPR036249">
    <property type="entry name" value="Thioredoxin-like_sf"/>
</dbReference>
<dbReference type="PROSITE" id="PS51352">
    <property type="entry name" value="THIOREDOXIN_2"/>
    <property type="match status" value="1"/>
</dbReference>
<dbReference type="Pfam" id="PF00578">
    <property type="entry name" value="AhpC-TSA"/>
    <property type="match status" value="1"/>
</dbReference>
<evidence type="ECO:0000313" key="2">
    <source>
        <dbReference type="EMBL" id="MEP0863659.1"/>
    </source>
</evidence>
<dbReference type="SUPFAM" id="SSF52833">
    <property type="entry name" value="Thioredoxin-like"/>
    <property type="match status" value="1"/>
</dbReference>
<protein>
    <submittedName>
        <fullName evidence="2">Thioredoxin family protein</fullName>
    </submittedName>
</protein>
<evidence type="ECO:0000259" key="1">
    <source>
        <dbReference type="PROSITE" id="PS51352"/>
    </source>
</evidence>
<accession>A0ABV0JJP5</accession>
<comment type="caution">
    <text evidence="2">The sequence shown here is derived from an EMBL/GenBank/DDBJ whole genome shotgun (WGS) entry which is preliminary data.</text>
</comment>
<dbReference type="InterPro" id="IPR047262">
    <property type="entry name" value="PRX-like1"/>
</dbReference>
<dbReference type="InterPro" id="IPR000866">
    <property type="entry name" value="AhpC/TSA"/>
</dbReference>
<dbReference type="Proteomes" id="UP001442494">
    <property type="component" value="Unassembled WGS sequence"/>
</dbReference>
<organism evidence="2 3">
    <name type="scientific">Funiculus sociatus GB2-A5</name>
    <dbReference type="NCBI Taxonomy" id="2933946"/>
    <lineage>
        <taxon>Bacteria</taxon>
        <taxon>Bacillati</taxon>
        <taxon>Cyanobacteriota</taxon>
        <taxon>Cyanophyceae</taxon>
        <taxon>Coleofasciculales</taxon>
        <taxon>Coleofasciculaceae</taxon>
        <taxon>Funiculus</taxon>
    </lineage>
</organism>
<reference evidence="2 3" key="1">
    <citation type="submission" date="2022-04" db="EMBL/GenBank/DDBJ databases">
        <title>Positive selection, recombination, and allopatry shape intraspecific diversity of widespread and dominant cyanobacteria.</title>
        <authorList>
            <person name="Wei J."/>
            <person name="Shu W."/>
            <person name="Hu C."/>
        </authorList>
    </citation>
    <scope>NUCLEOTIDE SEQUENCE [LARGE SCALE GENOMIC DNA]</scope>
    <source>
        <strain evidence="2 3">GB2-A5</strain>
    </source>
</reference>
<sequence>MSVMEKTGTPIGSYAPDFELPGIDDKVHHLSRYLERYRAICVVFMCNHCPYVQLYLDRLIEIQAEFQEQGFTLIGINANDAFQYPEDSFENMKNLAADQLNFPYLRDTTQDVARCFGATKTPEVYLIDNAGILRYSGGIDDNPQEPEAVRVHYLRDAIACLLQGNTITPESTDAVGCSVKWRN</sequence>
<proteinExistence type="predicted"/>
<dbReference type="CDD" id="cd02969">
    <property type="entry name" value="PRX_like1"/>
    <property type="match status" value="1"/>
</dbReference>
<name>A0ABV0JJP5_9CYAN</name>
<keyword evidence="3" id="KW-1185">Reference proteome</keyword>
<feature type="domain" description="Thioredoxin" evidence="1">
    <location>
        <begin position="9"/>
        <end position="163"/>
    </location>
</feature>
<dbReference type="InterPro" id="IPR013766">
    <property type="entry name" value="Thioredoxin_domain"/>
</dbReference>
<dbReference type="PANTHER" id="PTHR43640">
    <property type="entry name" value="OS07G0260300 PROTEIN"/>
    <property type="match status" value="1"/>
</dbReference>
<gene>
    <name evidence="2" type="ORF">NDI37_04150</name>
</gene>
<dbReference type="PANTHER" id="PTHR43640:SF1">
    <property type="entry name" value="THIOREDOXIN-DEPENDENT PEROXIREDOXIN"/>
    <property type="match status" value="1"/>
</dbReference>